<keyword evidence="1" id="KW-0456">Lyase</keyword>
<protein>
    <submittedName>
        <fullName evidence="1">Histidine ammonia-lyase</fullName>
    </submittedName>
</protein>
<feature type="non-terminal residue" evidence="1">
    <location>
        <position position="1"/>
    </location>
</feature>
<evidence type="ECO:0000313" key="1">
    <source>
        <dbReference type="EMBL" id="SBQ94869.1"/>
    </source>
</evidence>
<gene>
    <name evidence="1" type="primary">HAL</name>
</gene>
<dbReference type="EMBL" id="HAED01008657">
    <property type="protein sequence ID" value="SBQ94869.1"/>
    <property type="molecule type" value="Transcribed_RNA"/>
</dbReference>
<reference evidence="1" key="2">
    <citation type="submission" date="2016-06" db="EMBL/GenBank/DDBJ databases">
        <title>The genome of a short-lived fish provides insights into sex chromosome evolution and the genetic control of aging.</title>
        <authorList>
            <person name="Reichwald K."/>
            <person name="Felder M."/>
            <person name="Petzold A."/>
            <person name="Koch P."/>
            <person name="Groth M."/>
            <person name="Platzer M."/>
        </authorList>
    </citation>
    <scope>NUCLEOTIDE SEQUENCE</scope>
    <source>
        <tissue evidence="1">Brain</tissue>
    </source>
</reference>
<dbReference type="GO" id="GO:0016829">
    <property type="term" value="F:lyase activity"/>
    <property type="evidence" value="ECO:0007669"/>
    <property type="project" value="UniProtKB-KW"/>
</dbReference>
<dbReference type="AlphaFoldDB" id="A0A1A8IDA8"/>
<accession>A0A1A8IDA8</accession>
<reference evidence="1" key="1">
    <citation type="submission" date="2016-05" db="EMBL/GenBank/DDBJ databases">
        <authorList>
            <person name="Lavstsen T."/>
            <person name="Jespersen J.S."/>
        </authorList>
    </citation>
    <scope>NUCLEOTIDE SEQUENCE</scope>
    <source>
        <tissue evidence="1">Brain</tissue>
    </source>
</reference>
<name>A0A1A8IDA8_NOTKU</name>
<proteinExistence type="predicted"/>
<organism evidence="1">
    <name type="scientific">Nothobranchius kuhntae</name>
    <name type="common">Beira killifish</name>
    <dbReference type="NCBI Taxonomy" id="321403"/>
    <lineage>
        <taxon>Eukaryota</taxon>
        <taxon>Metazoa</taxon>
        <taxon>Chordata</taxon>
        <taxon>Craniata</taxon>
        <taxon>Vertebrata</taxon>
        <taxon>Euteleostomi</taxon>
        <taxon>Actinopterygii</taxon>
        <taxon>Neopterygii</taxon>
        <taxon>Teleostei</taxon>
        <taxon>Neoteleostei</taxon>
        <taxon>Acanthomorphata</taxon>
        <taxon>Ovalentaria</taxon>
        <taxon>Atherinomorphae</taxon>
        <taxon>Cyprinodontiformes</taxon>
        <taxon>Nothobranchiidae</taxon>
        <taxon>Nothobranchius</taxon>
    </lineage>
</organism>
<sequence length="44" mass="5139">LNTSQSLVPILPLPSLWILQHHQGNEFVMSEMSFCYCKNNNKLY</sequence>